<gene>
    <name evidence="1" type="ORF">L0U89_18590</name>
</gene>
<protein>
    <submittedName>
        <fullName evidence="1">DUF4348 domain-containing protein</fullName>
    </submittedName>
</protein>
<sequence length="123" mass="14568">MSILILFACGHGNQASPEDFNSFYEKFNTDESFQKSRIIFPLRGINTDEMSVLDTVYYWKKEDWVFFPIAEIDTSQFNYSIEYQPALVTEEVVSKEFLGQVFRRKYELLNGKWYLTYQADVNL</sequence>
<dbReference type="Proteomes" id="UP001201449">
    <property type="component" value="Unassembled WGS sequence"/>
</dbReference>
<dbReference type="Gene3D" id="3.10.450.410">
    <property type="match status" value="1"/>
</dbReference>
<evidence type="ECO:0000313" key="2">
    <source>
        <dbReference type="Proteomes" id="UP001201449"/>
    </source>
</evidence>
<name>A0ABS9BZG5_9BACT</name>
<keyword evidence="2" id="KW-1185">Reference proteome</keyword>
<organism evidence="1 2">
    <name type="scientific">Mariniradius sediminis</name>
    <dbReference type="NCBI Taxonomy" id="2909237"/>
    <lineage>
        <taxon>Bacteria</taxon>
        <taxon>Pseudomonadati</taxon>
        <taxon>Bacteroidota</taxon>
        <taxon>Cytophagia</taxon>
        <taxon>Cytophagales</taxon>
        <taxon>Cyclobacteriaceae</taxon>
        <taxon>Mariniradius</taxon>
    </lineage>
</organism>
<comment type="caution">
    <text evidence="1">The sequence shown here is derived from an EMBL/GenBank/DDBJ whole genome shotgun (WGS) entry which is preliminary data.</text>
</comment>
<dbReference type="EMBL" id="JAKEVZ010000020">
    <property type="protein sequence ID" value="MCF1753074.1"/>
    <property type="molecule type" value="Genomic_DNA"/>
</dbReference>
<dbReference type="RefSeq" id="WP_234862897.1">
    <property type="nucleotide sequence ID" value="NZ_JAKEVZ010000020.1"/>
</dbReference>
<accession>A0ABS9BZG5</accession>
<reference evidence="1 2" key="1">
    <citation type="submission" date="2022-01" db="EMBL/GenBank/DDBJ databases">
        <title>Mariniradius saccharolyticus sp. nov., isolated from sediment of a river.</title>
        <authorList>
            <person name="Liu H."/>
        </authorList>
    </citation>
    <scope>NUCLEOTIDE SEQUENCE [LARGE SCALE GENOMIC DNA]</scope>
    <source>
        <strain evidence="1 2">RY-2</strain>
    </source>
</reference>
<proteinExistence type="predicted"/>
<evidence type="ECO:0000313" key="1">
    <source>
        <dbReference type="EMBL" id="MCF1753074.1"/>
    </source>
</evidence>